<dbReference type="RefSeq" id="WP_066818244.1">
    <property type="nucleotide sequence ID" value="NZ_CP012661.1"/>
</dbReference>
<name>A0A159Z1M2_9RHOB</name>
<keyword evidence="3" id="KW-1185">Reference proteome</keyword>
<protein>
    <submittedName>
        <fullName evidence="2">Uncharacterized protein</fullName>
    </submittedName>
</protein>
<dbReference type="PATRIC" id="fig|1335048.3.peg.1641"/>
<sequence length="109" mass="12655">MKWHHVQENWPAFFDAITDRWPRADESDLEDIDGDQRAFISYIAELTAQEPGEAAQEIRDWLTGELPSDVVMDPRHDDHSISLSKKFMPEGEDEFDDDARFGDDSNDDR</sequence>
<dbReference type="Gene3D" id="1.10.1470.10">
    <property type="entry name" value="YjbJ"/>
    <property type="match status" value="1"/>
</dbReference>
<evidence type="ECO:0000313" key="2">
    <source>
        <dbReference type="EMBL" id="AMY68831.1"/>
    </source>
</evidence>
<evidence type="ECO:0000313" key="3">
    <source>
        <dbReference type="Proteomes" id="UP000076128"/>
    </source>
</evidence>
<gene>
    <name evidence="2" type="ORF">AKL17_1579</name>
</gene>
<evidence type="ECO:0000256" key="1">
    <source>
        <dbReference type="SAM" id="MobiDB-lite"/>
    </source>
</evidence>
<proteinExistence type="predicted"/>
<dbReference type="InterPro" id="IPR036629">
    <property type="entry name" value="YjbJ_sf"/>
</dbReference>
<dbReference type="Proteomes" id="UP000076128">
    <property type="component" value="Chromosome"/>
</dbReference>
<dbReference type="EMBL" id="CP012661">
    <property type="protein sequence ID" value="AMY68831.1"/>
    <property type="molecule type" value="Genomic_DNA"/>
</dbReference>
<dbReference type="STRING" id="1335048.AKL17_1579"/>
<accession>A0A159Z1M2</accession>
<dbReference type="OrthoDB" id="7651547at2"/>
<dbReference type="KEGG" id="daa:AKL17_1579"/>
<reference evidence="2 3" key="1">
    <citation type="submission" date="2015-09" db="EMBL/GenBank/DDBJ databases">
        <title>Complete genome sequence of Defluviimonas alba cai42t isolated from an oilfield in Xinjiang.</title>
        <authorList>
            <person name="Geng S."/>
            <person name="Pan X."/>
            <person name="Wu X."/>
        </authorList>
    </citation>
    <scope>NUCLEOTIDE SEQUENCE [LARGE SCALE GENOMIC DNA]</scope>
    <source>
        <strain evidence="3">cai42</strain>
    </source>
</reference>
<feature type="compositionally biased region" description="Basic and acidic residues" evidence="1">
    <location>
        <begin position="98"/>
        <end position="109"/>
    </location>
</feature>
<dbReference type="AlphaFoldDB" id="A0A159Z1M2"/>
<organism evidence="2 3">
    <name type="scientific">Frigidibacter mobilis</name>
    <dbReference type="NCBI Taxonomy" id="1335048"/>
    <lineage>
        <taxon>Bacteria</taxon>
        <taxon>Pseudomonadati</taxon>
        <taxon>Pseudomonadota</taxon>
        <taxon>Alphaproteobacteria</taxon>
        <taxon>Rhodobacterales</taxon>
        <taxon>Paracoccaceae</taxon>
        <taxon>Frigidibacter</taxon>
    </lineage>
</organism>
<feature type="region of interest" description="Disordered" evidence="1">
    <location>
        <begin position="70"/>
        <end position="109"/>
    </location>
</feature>